<dbReference type="RefSeq" id="XP_011199461.3">
    <property type="nucleotide sequence ID" value="XM_011201159.3"/>
</dbReference>
<dbReference type="AlphaFoldDB" id="A0A6I9UUT0"/>
<evidence type="ECO:0000256" key="1">
    <source>
        <dbReference type="SAM" id="Phobius"/>
    </source>
</evidence>
<dbReference type="GeneID" id="105223428"/>
<evidence type="ECO:0000313" key="2">
    <source>
        <dbReference type="Proteomes" id="UP001652620"/>
    </source>
</evidence>
<keyword evidence="1" id="KW-0472">Membrane</keyword>
<dbReference type="KEGG" id="bdr:105223428"/>
<evidence type="ECO:0000313" key="3">
    <source>
        <dbReference type="RefSeq" id="XP_011199461.3"/>
    </source>
</evidence>
<dbReference type="Proteomes" id="UP001652620">
    <property type="component" value="Chromosome 5"/>
</dbReference>
<protein>
    <submittedName>
        <fullName evidence="3">Uncharacterized protein LOC105223428</fullName>
    </submittedName>
</protein>
<proteinExistence type="predicted"/>
<sequence length="140" mass="14192">MAKYGTELCNSRRIWLGIKALAVSGGNTISICSILKTLKMAKFIIVLCAFIACAAAKPQFLAPVATPLAAAPVVASVTAAYAAAPIAYANAHLDAAYASSSIDVRQNYGAAVVPAVYSAAVAPVAPVAPLKYTAAAPVLL</sequence>
<accession>A0A6I9UUT0</accession>
<name>A0A6I9UUT0_BACDO</name>
<reference evidence="3" key="1">
    <citation type="submission" date="2025-08" db="UniProtKB">
        <authorList>
            <consortium name="RefSeq"/>
        </authorList>
    </citation>
    <scope>IDENTIFICATION</scope>
    <source>
        <tissue evidence="3">Adult</tissue>
    </source>
</reference>
<keyword evidence="1" id="KW-1133">Transmembrane helix</keyword>
<feature type="transmembrane region" description="Helical" evidence="1">
    <location>
        <begin position="43"/>
        <end position="62"/>
    </location>
</feature>
<feature type="transmembrane region" description="Helical" evidence="1">
    <location>
        <begin position="68"/>
        <end position="89"/>
    </location>
</feature>
<dbReference type="OrthoDB" id="8065029at2759"/>
<organism evidence="2 3">
    <name type="scientific">Bactrocera dorsalis</name>
    <name type="common">Oriental fruit fly</name>
    <name type="synonym">Dacus dorsalis</name>
    <dbReference type="NCBI Taxonomy" id="27457"/>
    <lineage>
        <taxon>Eukaryota</taxon>
        <taxon>Metazoa</taxon>
        <taxon>Ecdysozoa</taxon>
        <taxon>Arthropoda</taxon>
        <taxon>Hexapoda</taxon>
        <taxon>Insecta</taxon>
        <taxon>Pterygota</taxon>
        <taxon>Neoptera</taxon>
        <taxon>Endopterygota</taxon>
        <taxon>Diptera</taxon>
        <taxon>Brachycera</taxon>
        <taxon>Muscomorpha</taxon>
        <taxon>Tephritoidea</taxon>
        <taxon>Tephritidae</taxon>
        <taxon>Bactrocera</taxon>
        <taxon>Bactrocera</taxon>
    </lineage>
</organism>
<dbReference type="InParanoid" id="A0A6I9UUT0"/>
<keyword evidence="2" id="KW-1185">Reference proteome</keyword>
<gene>
    <name evidence="3" type="primary">LOC105223428</name>
</gene>
<keyword evidence="1" id="KW-0812">Transmembrane</keyword>